<dbReference type="SUPFAM" id="SSF53474">
    <property type="entry name" value="alpha/beta-Hydrolases"/>
    <property type="match status" value="1"/>
</dbReference>
<protein>
    <submittedName>
        <fullName evidence="4">Proline-specific pep</fullName>
    </submittedName>
</protein>
<accession>A0A167NA40</accession>
<dbReference type="Gene3D" id="3.40.50.1820">
    <property type="entry name" value="alpha/beta hydrolase"/>
    <property type="match status" value="1"/>
</dbReference>
<dbReference type="GO" id="GO:0006508">
    <property type="term" value="P:proteolysis"/>
    <property type="evidence" value="ECO:0007669"/>
    <property type="project" value="InterPro"/>
</dbReference>
<keyword evidence="5" id="KW-1185">Reference proteome</keyword>
<sequence>MAANMIVDLGLGNRIRSGLGQRKTSSAEVYPFWNACGTVHIRIRGPRPTRVFFPLPFVFDSFGPVYMATSSGKIPFRDSYETWYQIYGEFSTAKYPPLIFLHGGPGVPGRYLLTVSDLWTTHGIPVIFYDQLGCGNSTHLPDKGAEFWTVDLFLDELDNLLAKLGIKDSYFLGGNSWGGMLAAEHGVLKPKGLKKLVIADSPASMELWLQAAGILLSQLPPDVKRTIEENEKNGTTDSKEYKDACDVFYAKHVCRVQPFPPDVQRSFELLDEDPTVYFIMNGPSEFSVVGTLKTWSIIDRVAAIEVPTLLVNGKYDEAMDPVVQPYADNIKGAKWVTFPNSSHMPHQEERAEYMKVVGGFLTE</sequence>
<dbReference type="STRING" id="1330018.A0A167NA40"/>
<dbReference type="PANTHER" id="PTHR43194:SF2">
    <property type="entry name" value="PEROXISOMAL MEMBRANE PROTEIN LPX1"/>
    <property type="match status" value="1"/>
</dbReference>
<dbReference type="PRINTS" id="PR00111">
    <property type="entry name" value="ABHYDROLASE"/>
</dbReference>
<comment type="similarity">
    <text evidence="1">Belongs to the peptidase S33 family.</text>
</comment>
<organism evidence="4 5">
    <name type="scientific">Calocera viscosa (strain TUFC12733)</name>
    <dbReference type="NCBI Taxonomy" id="1330018"/>
    <lineage>
        <taxon>Eukaryota</taxon>
        <taxon>Fungi</taxon>
        <taxon>Dikarya</taxon>
        <taxon>Basidiomycota</taxon>
        <taxon>Agaricomycotina</taxon>
        <taxon>Dacrymycetes</taxon>
        <taxon>Dacrymycetales</taxon>
        <taxon>Dacrymycetaceae</taxon>
        <taxon>Calocera</taxon>
    </lineage>
</organism>
<proteinExistence type="inferred from homology"/>
<dbReference type="NCBIfam" id="TIGR01250">
    <property type="entry name" value="pro_imino_pep_2"/>
    <property type="match status" value="1"/>
</dbReference>
<dbReference type="InterPro" id="IPR029058">
    <property type="entry name" value="AB_hydrolase_fold"/>
</dbReference>
<name>A0A167NA40_CALVF</name>
<evidence type="ECO:0000256" key="1">
    <source>
        <dbReference type="ARBA" id="ARBA00010088"/>
    </source>
</evidence>
<dbReference type="GO" id="GO:0008233">
    <property type="term" value="F:peptidase activity"/>
    <property type="evidence" value="ECO:0007669"/>
    <property type="project" value="InterPro"/>
</dbReference>
<dbReference type="Proteomes" id="UP000076738">
    <property type="component" value="Unassembled WGS sequence"/>
</dbReference>
<dbReference type="InterPro" id="IPR000073">
    <property type="entry name" value="AB_hydrolase_1"/>
</dbReference>
<evidence type="ECO:0000313" key="4">
    <source>
        <dbReference type="EMBL" id="KZO97502.1"/>
    </source>
</evidence>
<dbReference type="InterPro" id="IPR050228">
    <property type="entry name" value="Carboxylesterase_BioH"/>
</dbReference>
<dbReference type="OrthoDB" id="190201at2759"/>
<dbReference type="InterPro" id="IPR005945">
    <property type="entry name" value="Pro_imino_pep"/>
</dbReference>
<keyword evidence="2" id="KW-0378">Hydrolase</keyword>
<dbReference type="Pfam" id="PF00561">
    <property type="entry name" value="Abhydrolase_1"/>
    <property type="match status" value="1"/>
</dbReference>
<evidence type="ECO:0000256" key="2">
    <source>
        <dbReference type="ARBA" id="ARBA00022801"/>
    </source>
</evidence>
<dbReference type="AlphaFoldDB" id="A0A167NA40"/>
<feature type="domain" description="AB hydrolase-1" evidence="3">
    <location>
        <begin position="96"/>
        <end position="346"/>
    </location>
</feature>
<evidence type="ECO:0000259" key="3">
    <source>
        <dbReference type="Pfam" id="PF00561"/>
    </source>
</evidence>
<dbReference type="PRINTS" id="PR00793">
    <property type="entry name" value="PROAMNOPTASE"/>
</dbReference>
<gene>
    <name evidence="4" type="ORF">CALVIDRAFT_69746</name>
</gene>
<dbReference type="InterPro" id="IPR002410">
    <property type="entry name" value="Peptidase_S33"/>
</dbReference>
<evidence type="ECO:0000313" key="5">
    <source>
        <dbReference type="Proteomes" id="UP000076738"/>
    </source>
</evidence>
<dbReference type="PANTHER" id="PTHR43194">
    <property type="entry name" value="HYDROLASE ALPHA/BETA FOLD FAMILY"/>
    <property type="match status" value="1"/>
</dbReference>
<reference evidence="4 5" key="1">
    <citation type="journal article" date="2016" name="Mol. Biol. Evol.">
        <title>Comparative Genomics of Early-Diverging Mushroom-Forming Fungi Provides Insights into the Origins of Lignocellulose Decay Capabilities.</title>
        <authorList>
            <person name="Nagy L.G."/>
            <person name="Riley R."/>
            <person name="Tritt A."/>
            <person name="Adam C."/>
            <person name="Daum C."/>
            <person name="Floudas D."/>
            <person name="Sun H."/>
            <person name="Yadav J.S."/>
            <person name="Pangilinan J."/>
            <person name="Larsson K.H."/>
            <person name="Matsuura K."/>
            <person name="Barry K."/>
            <person name="Labutti K."/>
            <person name="Kuo R."/>
            <person name="Ohm R.A."/>
            <person name="Bhattacharya S.S."/>
            <person name="Shirouzu T."/>
            <person name="Yoshinaga Y."/>
            <person name="Martin F.M."/>
            <person name="Grigoriev I.V."/>
            <person name="Hibbett D.S."/>
        </authorList>
    </citation>
    <scope>NUCLEOTIDE SEQUENCE [LARGE SCALE GENOMIC DNA]</scope>
    <source>
        <strain evidence="4 5">TUFC12733</strain>
    </source>
</reference>
<dbReference type="EMBL" id="KV417279">
    <property type="protein sequence ID" value="KZO97502.1"/>
    <property type="molecule type" value="Genomic_DNA"/>
</dbReference>